<keyword evidence="3" id="KW-0812">Transmembrane</keyword>
<name>A0ABT8X923_9HYPH</name>
<evidence type="ECO:0000256" key="1">
    <source>
        <dbReference type="SAM" id="Coils"/>
    </source>
</evidence>
<keyword evidence="5" id="KW-1185">Reference proteome</keyword>
<evidence type="ECO:0000256" key="3">
    <source>
        <dbReference type="SAM" id="Phobius"/>
    </source>
</evidence>
<feature type="region of interest" description="Disordered" evidence="2">
    <location>
        <begin position="250"/>
        <end position="279"/>
    </location>
</feature>
<protein>
    <recommendedName>
        <fullName evidence="6">Chromosome partition protein Smc</fullName>
    </recommendedName>
</protein>
<dbReference type="Proteomes" id="UP001177080">
    <property type="component" value="Unassembled WGS sequence"/>
</dbReference>
<accession>A0ABT8X923</accession>
<feature type="transmembrane region" description="Helical" evidence="3">
    <location>
        <begin position="20"/>
        <end position="41"/>
    </location>
</feature>
<reference evidence="4" key="1">
    <citation type="submission" date="2022-04" db="EMBL/GenBank/DDBJ databases">
        <title>Shinella lacus sp. nov., a novel member of the genus Shinella from water.</title>
        <authorList>
            <person name="Deng Y."/>
        </authorList>
    </citation>
    <scope>NUCLEOTIDE SEQUENCE</scope>
    <source>
        <strain evidence="4">JCM 31239</strain>
    </source>
</reference>
<organism evidence="4 5">
    <name type="scientific">Shinella curvata</name>
    <dbReference type="NCBI Taxonomy" id="1817964"/>
    <lineage>
        <taxon>Bacteria</taxon>
        <taxon>Pseudomonadati</taxon>
        <taxon>Pseudomonadota</taxon>
        <taxon>Alphaproteobacteria</taxon>
        <taxon>Hyphomicrobiales</taxon>
        <taxon>Rhizobiaceae</taxon>
        <taxon>Shinella</taxon>
    </lineage>
</organism>
<dbReference type="EMBL" id="WHSC02000001">
    <property type="protein sequence ID" value="MDO6120237.1"/>
    <property type="molecule type" value="Genomic_DNA"/>
</dbReference>
<evidence type="ECO:0008006" key="6">
    <source>
        <dbReference type="Google" id="ProtNLM"/>
    </source>
</evidence>
<comment type="caution">
    <text evidence="4">The sequence shown here is derived from an EMBL/GenBank/DDBJ whole genome shotgun (WGS) entry which is preliminary data.</text>
</comment>
<gene>
    <name evidence="4" type="ORF">GB928_003485</name>
</gene>
<evidence type="ECO:0000313" key="4">
    <source>
        <dbReference type="EMBL" id="MDO6120237.1"/>
    </source>
</evidence>
<sequence length="342" mass="36352">MNTQWGRSGNGQTSGGGGIGGILFAVVVSLALGAAGGYGAFRILDGAAPSGEIEARDRRIADLARELDARTAQIEESSRKAQALTEENGSLKRQVDTLKSNTDASEAAVAVADNVRLTRDVVPKLENDLELASQRVADAEALKKRAEEAVLDRERRLSLVSDQIARLEKALDQARSTQGAAQNAQTERLEAEIDTLRRALGEARSAEEQLRTKELPILHEGIASKEREIATLNARNLALAARIEALEAAAGATRPDGQKDGGNKPALDNAKPSDGQSPRNAALVAAAVRAMPGLDRLTGTQRDQLERTLVSGECVTIALGSVFKHIPVLAMRNLMRDLDSGC</sequence>
<proteinExistence type="predicted"/>
<dbReference type="RefSeq" id="WP_244758877.1">
    <property type="nucleotide sequence ID" value="NZ_JALJCJ010000001.1"/>
</dbReference>
<keyword evidence="1" id="KW-0175">Coiled coil</keyword>
<keyword evidence="3" id="KW-0472">Membrane</keyword>
<feature type="coiled-coil region" evidence="1">
    <location>
        <begin position="60"/>
        <end position="249"/>
    </location>
</feature>
<evidence type="ECO:0000256" key="2">
    <source>
        <dbReference type="SAM" id="MobiDB-lite"/>
    </source>
</evidence>
<evidence type="ECO:0000313" key="5">
    <source>
        <dbReference type="Proteomes" id="UP001177080"/>
    </source>
</evidence>
<keyword evidence="3" id="KW-1133">Transmembrane helix</keyword>